<keyword evidence="2" id="KW-1185">Reference proteome</keyword>
<gene>
    <name evidence="1" type="ORF">Q5Y73_21075</name>
</gene>
<dbReference type="InterPro" id="IPR019618">
    <property type="entry name" value="Spore_germination_GerPA"/>
</dbReference>
<sequence>MPSILGIAKVINVSGGAKLRAGDTIQITPVSYTKAYIGSGSGNAGDLPRTNNFVSTTNTIDADIKDQTQDNIFGIENNVFPFLFI</sequence>
<dbReference type="EMBL" id="JAVAMP010000016">
    <property type="protein sequence ID" value="MDP5276591.1"/>
    <property type="molecule type" value="Genomic_DNA"/>
</dbReference>
<name>A0ABT9J4R2_9BACL</name>
<comment type="caution">
    <text evidence="1">The sequence shown here is derived from an EMBL/GenBank/DDBJ whole genome shotgun (WGS) entry which is preliminary data.</text>
</comment>
<dbReference type="Proteomes" id="UP001231941">
    <property type="component" value="Unassembled WGS sequence"/>
</dbReference>
<evidence type="ECO:0000313" key="2">
    <source>
        <dbReference type="Proteomes" id="UP001231941"/>
    </source>
</evidence>
<dbReference type="Pfam" id="PF10676">
    <property type="entry name" value="gerPA"/>
    <property type="match status" value="1"/>
</dbReference>
<dbReference type="PANTHER" id="PTHR37808">
    <property type="entry name" value="SPORE GERMINATION PROTEIN-LIKE PROTEIN YDZR-RELATED"/>
    <property type="match status" value="1"/>
</dbReference>
<dbReference type="RefSeq" id="WP_305993899.1">
    <property type="nucleotide sequence ID" value="NZ_JAVAMP010000016.1"/>
</dbReference>
<reference evidence="1 2" key="1">
    <citation type="submission" date="2023-08" db="EMBL/GenBank/DDBJ databases">
        <authorList>
            <person name="Park J.-S."/>
        </authorList>
    </citation>
    <scope>NUCLEOTIDE SEQUENCE [LARGE SCALE GENOMIC DNA]</scope>
    <source>
        <strain evidence="1 2">2205SS18-9</strain>
    </source>
</reference>
<accession>A0ABT9J4R2</accession>
<organism evidence="1 2">
    <name type="scientific">Chengkuizengella axinellae</name>
    <dbReference type="NCBI Taxonomy" id="3064388"/>
    <lineage>
        <taxon>Bacteria</taxon>
        <taxon>Bacillati</taxon>
        <taxon>Bacillota</taxon>
        <taxon>Bacilli</taxon>
        <taxon>Bacillales</taxon>
        <taxon>Paenibacillaceae</taxon>
        <taxon>Chengkuizengella</taxon>
    </lineage>
</organism>
<evidence type="ECO:0000313" key="1">
    <source>
        <dbReference type="EMBL" id="MDP5276591.1"/>
    </source>
</evidence>
<proteinExistence type="predicted"/>
<dbReference type="PANTHER" id="PTHR37808:SF3">
    <property type="entry name" value="SPORE GERMINATION PROTEIN GERPA-RELATED"/>
    <property type="match status" value="1"/>
</dbReference>
<protein>
    <submittedName>
        <fullName evidence="1">Spore germination protein</fullName>
    </submittedName>
</protein>